<organism evidence="2 3">
    <name type="scientific">Symbiodinium pilosum</name>
    <name type="common">Dinoflagellate</name>
    <dbReference type="NCBI Taxonomy" id="2952"/>
    <lineage>
        <taxon>Eukaryota</taxon>
        <taxon>Sar</taxon>
        <taxon>Alveolata</taxon>
        <taxon>Dinophyceae</taxon>
        <taxon>Suessiales</taxon>
        <taxon>Symbiodiniaceae</taxon>
        <taxon>Symbiodinium</taxon>
    </lineage>
</organism>
<dbReference type="AlphaFoldDB" id="A0A812QMU9"/>
<keyword evidence="1" id="KW-0732">Signal</keyword>
<feature type="chain" id="PRO_5032568107" evidence="1">
    <location>
        <begin position="19"/>
        <end position="535"/>
    </location>
</feature>
<dbReference type="Proteomes" id="UP000649617">
    <property type="component" value="Unassembled WGS sequence"/>
</dbReference>
<evidence type="ECO:0000313" key="3">
    <source>
        <dbReference type="Proteomes" id="UP000649617"/>
    </source>
</evidence>
<comment type="caution">
    <text evidence="2">The sequence shown here is derived from an EMBL/GenBank/DDBJ whole genome shotgun (WGS) entry which is preliminary data.</text>
</comment>
<evidence type="ECO:0000313" key="2">
    <source>
        <dbReference type="EMBL" id="CAE7395008.1"/>
    </source>
</evidence>
<sequence length="535" mass="58624">MRLWVVALLQSQAWGVAASSLSPVQIAQLRLAAKFAPLDTEFCGSVGGLPSPADFQLAQDPLFKFFAYDTQDDLTWVLREEVQQCLESVSNSAVNGTEWVGQANLWEAAKGMFQKLGQSVDPNNWIRRQWLELNPTLAADTVLRTASYRTAPMSSYPDASLIQQPCNALSNYAYYEIALIACNNAVSDFGGTWPWRSEAIAAPVMLAFASFSMHSNPIRNPFDTNVFDPLAIRVLAFQLFQGYVRSLAVDLNEPGVAVVLGITPDEPFGDARDLVRQLHSIWSGPAAQWASAQALIESVPDFEISVSSVILILMYNLLSDTVGPGLGRFFYRELCIFLADAVVRESDGREVGREILCELSSPFVDAIASTTWKRPPTVAQGWAVLLGILEGYVQAALWEESILTEENYFSPWFDLVNSTECWRMPHANWHRLTAVVVRDALQLILEDIPATFVPPVAGFPNLIDGLPAAIGNALALVNSVTNFVDGASGLNLCRIFELAKFNAEVGIGSLVDTGTAALPLFDKSLLNRPTSQQEP</sequence>
<protein>
    <submittedName>
        <fullName evidence="2">Uncharacterized protein</fullName>
    </submittedName>
</protein>
<name>A0A812QMU9_SYMPI</name>
<dbReference type="EMBL" id="CAJNIZ010017191">
    <property type="protein sequence ID" value="CAE7395008.1"/>
    <property type="molecule type" value="Genomic_DNA"/>
</dbReference>
<reference evidence="2" key="1">
    <citation type="submission" date="2021-02" db="EMBL/GenBank/DDBJ databases">
        <authorList>
            <person name="Dougan E. K."/>
            <person name="Rhodes N."/>
            <person name="Thang M."/>
            <person name="Chan C."/>
        </authorList>
    </citation>
    <scope>NUCLEOTIDE SEQUENCE</scope>
</reference>
<feature type="signal peptide" evidence="1">
    <location>
        <begin position="1"/>
        <end position="18"/>
    </location>
</feature>
<proteinExistence type="predicted"/>
<gene>
    <name evidence="2" type="ORF">SPIL2461_LOCUS9712</name>
</gene>
<keyword evidence="3" id="KW-1185">Reference proteome</keyword>
<accession>A0A812QMU9</accession>
<evidence type="ECO:0000256" key="1">
    <source>
        <dbReference type="SAM" id="SignalP"/>
    </source>
</evidence>